<dbReference type="Proteomes" id="UP000253850">
    <property type="component" value="Chromosome"/>
</dbReference>
<sequence length="162" mass="18944">MKIISSFFILFLILFFTGCADKTSALNHFENDKLSAKAIQYTKKRDLLVNNEVEALIFLTYLNKVDKKYSDDKIETFIFGVQIANKDKENFFKDSYKLLLEDKEALSIKGLDSNSELVKSIPLKNPWARYYLVKFNNKEEKRELVLNFIHTKYGTTTLSFQK</sequence>
<keyword evidence="5" id="KW-1185">Reference proteome</keyword>
<feature type="chain" id="PRO_5044718558" description="Lipoprotein" evidence="1">
    <location>
        <begin position="21"/>
        <end position="162"/>
    </location>
</feature>
<accession>A0AAX2ADI6</accession>
<dbReference type="RefSeq" id="WP_114839141.1">
    <property type="nucleotide sequence ID" value="NZ_CP031217.1"/>
</dbReference>
<evidence type="ECO:0000256" key="1">
    <source>
        <dbReference type="SAM" id="SignalP"/>
    </source>
</evidence>
<gene>
    <name evidence="2" type="ORF">ABIV_1310</name>
    <name evidence="3" type="ORF">CRV05_05645</name>
</gene>
<dbReference type="EMBL" id="CP031217">
    <property type="protein sequence ID" value="AXH12306.1"/>
    <property type="molecule type" value="Genomic_DNA"/>
</dbReference>
<proteinExistence type="predicted"/>
<keyword evidence="1" id="KW-0732">Signal</keyword>
<dbReference type="PROSITE" id="PS51257">
    <property type="entry name" value="PROKAR_LIPOPROTEIN"/>
    <property type="match status" value="1"/>
</dbReference>
<reference evidence="3 5" key="1">
    <citation type="submission" date="2017-10" db="EMBL/GenBank/DDBJ databases">
        <title>Genomics of the genus Arcobacter.</title>
        <authorList>
            <person name="Perez-Cataluna A."/>
            <person name="Figueras M.J."/>
        </authorList>
    </citation>
    <scope>NUCLEOTIDE SEQUENCE [LARGE SCALE GENOMIC DNA]</scope>
    <source>
        <strain evidence="3 5">CECT 7835</strain>
    </source>
</reference>
<protein>
    <recommendedName>
        <fullName evidence="6">Lipoprotein</fullName>
    </recommendedName>
</protein>
<name>A0AAX2ADI6_9BACT</name>
<organism evidence="3 5">
    <name type="scientific">Halarcobacter bivalviorum</name>
    <dbReference type="NCBI Taxonomy" id="663364"/>
    <lineage>
        <taxon>Bacteria</taxon>
        <taxon>Pseudomonadati</taxon>
        <taxon>Campylobacterota</taxon>
        <taxon>Epsilonproteobacteria</taxon>
        <taxon>Campylobacterales</taxon>
        <taxon>Arcobacteraceae</taxon>
        <taxon>Halarcobacter</taxon>
    </lineage>
</organism>
<dbReference type="Proteomes" id="UP000289193">
    <property type="component" value="Unassembled WGS sequence"/>
</dbReference>
<feature type="signal peptide" evidence="1">
    <location>
        <begin position="1"/>
        <end position="20"/>
    </location>
</feature>
<evidence type="ECO:0008006" key="6">
    <source>
        <dbReference type="Google" id="ProtNLM"/>
    </source>
</evidence>
<evidence type="ECO:0000313" key="3">
    <source>
        <dbReference type="EMBL" id="RXK10761.1"/>
    </source>
</evidence>
<dbReference type="KEGG" id="hbv:ABIV_1310"/>
<dbReference type="AlphaFoldDB" id="A0AAX2ADI6"/>
<evidence type="ECO:0000313" key="2">
    <source>
        <dbReference type="EMBL" id="AXH12306.1"/>
    </source>
</evidence>
<dbReference type="EMBL" id="PDKM01000002">
    <property type="protein sequence ID" value="RXK10761.1"/>
    <property type="molecule type" value="Genomic_DNA"/>
</dbReference>
<evidence type="ECO:0000313" key="5">
    <source>
        <dbReference type="Proteomes" id="UP000289193"/>
    </source>
</evidence>
<evidence type="ECO:0000313" key="4">
    <source>
        <dbReference type="Proteomes" id="UP000253850"/>
    </source>
</evidence>
<reference evidence="2 4" key="2">
    <citation type="submission" date="2018-07" db="EMBL/GenBank/DDBJ databases">
        <title>Complete genome of the Arcobacter bivalviorum type strain LMG 26154.</title>
        <authorList>
            <person name="Miller W.G."/>
            <person name="Yee E."/>
            <person name="Bono J.L."/>
        </authorList>
    </citation>
    <scope>NUCLEOTIDE SEQUENCE [LARGE SCALE GENOMIC DNA]</scope>
    <source>
        <strain evidence="2 4">LMG 26154</strain>
    </source>
</reference>